<reference evidence="1 2" key="1">
    <citation type="journal article" date="2023" name="Int. J. Syst. Evol. Microbiol.">
        <title>Arthrobacter mangrovi sp. nov., an actinobacterium isolated from the rhizosphere of a mangrove.</title>
        <authorList>
            <person name="Hamada M."/>
            <person name="Saitou S."/>
            <person name="Enomoto N."/>
            <person name="Nanri K."/>
            <person name="Hidaka K."/>
            <person name="Miura T."/>
            <person name="Tamura T."/>
        </authorList>
    </citation>
    <scope>NUCLEOTIDE SEQUENCE [LARGE SCALE GENOMIC DNA]</scope>
    <source>
        <strain evidence="1 2">NBRC 112813</strain>
    </source>
</reference>
<keyword evidence="2" id="KW-1185">Reference proteome</keyword>
<dbReference type="EMBL" id="BRVS01000001">
    <property type="protein sequence ID" value="GLB65963.1"/>
    <property type="molecule type" value="Genomic_DNA"/>
</dbReference>
<sequence>MTEILLRQGNGWAAPKVAGYALESEMQALLAAHPALVPGVGPAAASCREFLTEPGPIDLVIVDENGELTLVECKLAANPQIRREIVGQLFDFASCFWKMDVNDFLAKWRHRGSDLLAALDDEKADVLREAIARNLSDGRFRLVLAADQINRPLRRMVEYLNAMSGPETSVIAVAYTRMFHGEVELLVPEIYGQESAEAKANRSSAARVVWDLPTYRSWIQENDSQAIAGFDVLVSAAELAGLMLTGSLAAKPSAGFPIPDCSGKQLGTLSVLAYNGMGTSVELNFNRLASKPEDERPPAGIVQAFLDNLADIPEFRPVADNLRTTDFRSRAPNVPLRVLSPGTIDKLVAALKGLMARPQ</sequence>
<gene>
    <name evidence="1" type="ORF">AHIS1636_04020</name>
</gene>
<name>A0ABQ5MPU1_9MICC</name>
<comment type="caution">
    <text evidence="1">The sequence shown here is derived from an EMBL/GenBank/DDBJ whole genome shotgun (WGS) entry which is preliminary data.</text>
</comment>
<evidence type="ECO:0000313" key="1">
    <source>
        <dbReference type="EMBL" id="GLB65963.1"/>
    </source>
</evidence>
<organism evidence="1 2">
    <name type="scientific">Arthrobacter mangrovi</name>
    <dbReference type="NCBI Taxonomy" id="2966350"/>
    <lineage>
        <taxon>Bacteria</taxon>
        <taxon>Bacillati</taxon>
        <taxon>Actinomycetota</taxon>
        <taxon>Actinomycetes</taxon>
        <taxon>Micrococcales</taxon>
        <taxon>Micrococcaceae</taxon>
        <taxon>Arthrobacter</taxon>
    </lineage>
</organism>
<proteinExistence type="predicted"/>
<dbReference type="Gene3D" id="3.40.1350.10">
    <property type="match status" value="1"/>
</dbReference>
<dbReference type="Proteomes" id="UP001209654">
    <property type="component" value="Unassembled WGS sequence"/>
</dbReference>
<evidence type="ECO:0000313" key="2">
    <source>
        <dbReference type="Proteomes" id="UP001209654"/>
    </source>
</evidence>
<dbReference type="RefSeq" id="WP_264794122.1">
    <property type="nucleotide sequence ID" value="NZ_BRVS01000001.1"/>
</dbReference>
<dbReference type="InterPro" id="IPR011856">
    <property type="entry name" value="tRNA_endonuc-like_dom_sf"/>
</dbReference>
<accession>A0ABQ5MPU1</accession>
<protein>
    <submittedName>
        <fullName evidence="1">Uncharacterized protein</fullName>
    </submittedName>
</protein>